<dbReference type="Pfam" id="PF00293">
    <property type="entry name" value="NUDIX"/>
    <property type="match status" value="1"/>
</dbReference>
<sequence length="260" mass="29588">MADTSPVRLVNAATLICLRCKTRTDSSSSSSPWEVLLGQSEVKNWLSSTATSTRIMRYPGEWKFPGGAVDANDGSFRDAALRELQEEFLGIPVTASNAQLYYFNTKVTRPVQQRRHRMVNFVAFAEENAAWMNDTAVEAVNETLASKRAKFQTLLSDGTYWAMSTAEKESVSPEIHRVRWFPLDQAFNMMAETMIDKPSYVDEWQRGEFTKYGIARRDPMYISMLILRDIGEFETLDDIKAFLATRTPPTLQEFQAQSHL</sequence>
<evidence type="ECO:0000313" key="2">
    <source>
        <dbReference type="EMBL" id="DBA01062.1"/>
    </source>
</evidence>
<evidence type="ECO:0000259" key="1">
    <source>
        <dbReference type="PROSITE" id="PS51462"/>
    </source>
</evidence>
<reference evidence="2" key="1">
    <citation type="submission" date="2022-11" db="EMBL/GenBank/DDBJ databases">
        <authorList>
            <person name="Morgan W.R."/>
            <person name="Tartar A."/>
        </authorList>
    </citation>
    <scope>NUCLEOTIDE SEQUENCE</scope>
    <source>
        <strain evidence="2">ARSEF 373</strain>
    </source>
</reference>
<dbReference type="SUPFAM" id="SSF55811">
    <property type="entry name" value="Nudix"/>
    <property type="match status" value="1"/>
</dbReference>
<name>A0AAV2Z6I4_9STRA</name>
<dbReference type="Proteomes" id="UP001146120">
    <property type="component" value="Unassembled WGS sequence"/>
</dbReference>
<dbReference type="AlphaFoldDB" id="A0AAV2Z6I4"/>
<comment type="caution">
    <text evidence="2">The sequence shown here is derived from an EMBL/GenBank/DDBJ whole genome shotgun (WGS) entry which is preliminary data.</text>
</comment>
<evidence type="ECO:0000313" key="3">
    <source>
        <dbReference type="Proteomes" id="UP001146120"/>
    </source>
</evidence>
<dbReference type="InterPro" id="IPR000086">
    <property type="entry name" value="NUDIX_hydrolase_dom"/>
</dbReference>
<gene>
    <name evidence="2" type="ORF">N0F65_002672</name>
</gene>
<protein>
    <recommendedName>
        <fullName evidence="1">Nudix hydrolase domain-containing protein</fullName>
    </recommendedName>
</protein>
<proteinExistence type="predicted"/>
<dbReference type="EMBL" id="DAKRPA010000054">
    <property type="protein sequence ID" value="DBA01062.1"/>
    <property type="molecule type" value="Genomic_DNA"/>
</dbReference>
<organism evidence="2 3">
    <name type="scientific">Lagenidium giganteum</name>
    <dbReference type="NCBI Taxonomy" id="4803"/>
    <lineage>
        <taxon>Eukaryota</taxon>
        <taxon>Sar</taxon>
        <taxon>Stramenopiles</taxon>
        <taxon>Oomycota</taxon>
        <taxon>Peronosporomycetes</taxon>
        <taxon>Pythiales</taxon>
        <taxon>Pythiaceae</taxon>
    </lineage>
</organism>
<dbReference type="InterPro" id="IPR015797">
    <property type="entry name" value="NUDIX_hydrolase-like_dom_sf"/>
</dbReference>
<reference evidence="2" key="2">
    <citation type="journal article" date="2023" name="Microbiol Resour">
        <title>Decontamination and Annotation of the Draft Genome Sequence of the Oomycete Lagenidium giganteum ARSEF 373.</title>
        <authorList>
            <person name="Morgan W.R."/>
            <person name="Tartar A."/>
        </authorList>
    </citation>
    <scope>NUCLEOTIDE SEQUENCE</scope>
    <source>
        <strain evidence="2">ARSEF 373</strain>
    </source>
</reference>
<dbReference type="PROSITE" id="PS51462">
    <property type="entry name" value="NUDIX"/>
    <property type="match status" value="1"/>
</dbReference>
<accession>A0AAV2Z6I4</accession>
<keyword evidence="3" id="KW-1185">Reference proteome</keyword>
<dbReference type="Gene3D" id="3.90.79.10">
    <property type="entry name" value="Nucleoside Triphosphate Pyrophosphohydrolase"/>
    <property type="match status" value="1"/>
</dbReference>
<feature type="domain" description="Nudix hydrolase" evidence="1">
    <location>
        <begin position="9"/>
        <end position="203"/>
    </location>
</feature>